<sequence length="64" mass="7443">MNYNQTLPTPTGLEQWQPHIYELKISRDGKDNIVLEFAEMGVAIVRYVLTPKLRNHLMNTLMQA</sequence>
<dbReference type="AlphaFoldDB" id="A0A193QM77"/>
<reference evidence="1 2" key="1">
    <citation type="submission" date="2015-05" db="EMBL/GenBank/DDBJ databases">
        <authorList>
            <person name="Goodhead I."/>
        </authorList>
    </citation>
    <scope>NUCLEOTIDE SEQUENCE [LARGE SCALE GENOMIC DNA]</scope>
    <source>
        <strain evidence="2">morsitans</strain>
    </source>
</reference>
<evidence type="ECO:0000313" key="2">
    <source>
        <dbReference type="Proteomes" id="UP000245838"/>
    </source>
</evidence>
<evidence type="ECO:0000313" key="1">
    <source>
        <dbReference type="EMBL" id="CRL46030.1"/>
    </source>
</evidence>
<protein>
    <submittedName>
        <fullName evidence="1">Uncharacterized protein</fullName>
    </submittedName>
</protein>
<dbReference type="Proteomes" id="UP000245838">
    <property type="component" value="Chromosome sggmmb4_Chromosome"/>
</dbReference>
<organism evidence="1 2">
    <name type="scientific">Sodalis glossinidius (strain morsitans)</name>
    <dbReference type="NCBI Taxonomy" id="343509"/>
    <lineage>
        <taxon>Bacteria</taxon>
        <taxon>Pseudomonadati</taxon>
        <taxon>Pseudomonadota</taxon>
        <taxon>Gammaproteobacteria</taxon>
        <taxon>Enterobacterales</taxon>
        <taxon>Bruguierivoracaceae</taxon>
        <taxon>Sodalis</taxon>
    </lineage>
</organism>
<proteinExistence type="predicted"/>
<dbReference type="OrthoDB" id="9877709at2"/>
<dbReference type="EMBL" id="LN854557">
    <property type="protein sequence ID" value="CRL46030.1"/>
    <property type="molecule type" value="Genomic_DNA"/>
</dbReference>
<dbReference type="BioCyc" id="SGLO343509:SGP1_RS16550-MONOMER"/>
<dbReference type="RefSeq" id="WP_041867123.1">
    <property type="nucleotide sequence ID" value="NC_007712.1"/>
</dbReference>
<accession>A0A193QM77</accession>
<gene>
    <name evidence="1" type="ORF">SGGMMB4_04251</name>
</gene>
<name>A0A193QM77_SODGM</name>